<accession>A0A2M6WE03</accession>
<dbReference type="Gene3D" id="1.25.40.10">
    <property type="entry name" value="Tetratricopeptide repeat domain"/>
    <property type="match status" value="2"/>
</dbReference>
<dbReference type="PANTHER" id="PTHR45586:SF1">
    <property type="entry name" value="LIPOPOLYSACCHARIDE ASSEMBLY PROTEIN B"/>
    <property type="match status" value="1"/>
</dbReference>
<sequence length="296" mass="33669">MPRVRLDFLILSIGFTCAFCVVFLSLTPFRNEPAPVAIHRSSDVAITAFNYFNTGEFERGIRLFDTMLAVDPDNIEALRMRAHTFRYFGKYQEAESLLLRAAEADPSDVVTFIELGKLYRNMSRYDDSEKALLHAVELKPDYGDIYDYGLGYLYIETGDLKKAEEAITRALKLRGEHHFTYNAFGDLYRMQGENRKAEDAFLHSIALDARSEAYIGLGFLYLNEDRFEDAINAFKRYLNNVRPKSEVYTGLGYAYLNNGELENARTAFLDALSLQSDLESAKNGLAQVEILLSSTE</sequence>
<reference evidence="6" key="1">
    <citation type="submission" date="2017-09" db="EMBL/GenBank/DDBJ databases">
        <title>Depth-based differentiation of microbial function through sediment-hosted aquifers and enrichment of novel symbionts in the deep terrestrial subsurface.</title>
        <authorList>
            <person name="Probst A.J."/>
            <person name="Ladd B."/>
            <person name="Jarett J.K."/>
            <person name="Geller-Mcgrath D.E."/>
            <person name="Sieber C.M.K."/>
            <person name="Emerson J.B."/>
            <person name="Anantharaman K."/>
            <person name="Thomas B.C."/>
            <person name="Malmstrom R."/>
            <person name="Stieglmeier M."/>
            <person name="Klingl A."/>
            <person name="Woyke T."/>
            <person name="Ryan C.M."/>
            <person name="Banfield J.F."/>
        </authorList>
    </citation>
    <scope>NUCLEOTIDE SEQUENCE [LARGE SCALE GENOMIC DNA]</scope>
</reference>
<organism evidence="5 6">
    <name type="scientific">Candidatus Kaiserbacteria bacterium CG10_big_fil_rev_8_21_14_0_10_49_17</name>
    <dbReference type="NCBI Taxonomy" id="1974609"/>
    <lineage>
        <taxon>Bacteria</taxon>
        <taxon>Candidatus Kaiseribacteriota</taxon>
    </lineage>
</organism>
<dbReference type="Pfam" id="PF13432">
    <property type="entry name" value="TPR_16"/>
    <property type="match status" value="3"/>
</dbReference>
<dbReference type="Proteomes" id="UP000228809">
    <property type="component" value="Unassembled WGS sequence"/>
</dbReference>
<keyword evidence="4" id="KW-0472">Membrane</keyword>
<keyword evidence="2 3" id="KW-0802">TPR repeat</keyword>
<evidence type="ECO:0000313" key="6">
    <source>
        <dbReference type="Proteomes" id="UP000228809"/>
    </source>
</evidence>
<feature type="repeat" description="TPR" evidence="3">
    <location>
        <begin position="211"/>
        <end position="244"/>
    </location>
</feature>
<dbReference type="PANTHER" id="PTHR45586">
    <property type="entry name" value="TPR REPEAT-CONTAINING PROTEIN PA4667"/>
    <property type="match status" value="1"/>
</dbReference>
<name>A0A2M6WE03_9BACT</name>
<evidence type="ECO:0000256" key="2">
    <source>
        <dbReference type="ARBA" id="ARBA00022803"/>
    </source>
</evidence>
<dbReference type="InterPro" id="IPR011990">
    <property type="entry name" value="TPR-like_helical_dom_sf"/>
</dbReference>
<feature type="transmembrane region" description="Helical" evidence="4">
    <location>
        <begin position="7"/>
        <end position="26"/>
    </location>
</feature>
<feature type="repeat" description="TPR" evidence="3">
    <location>
        <begin position="245"/>
        <end position="278"/>
    </location>
</feature>
<dbReference type="SUPFAM" id="SSF48452">
    <property type="entry name" value="TPR-like"/>
    <property type="match status" value="1"/>
</dbReference>
<keyword evidence="4" id="KW-0812">Transmembrane</keyword>
<protein>
    <submittedName>
        <fullName evidence="5">Uncharacterized protein</fullName>
    </submittedName>
</protein>
<feature type="repeat" description="TPR" evidence="3">
    <location>
        <begin position="109"/>
        <end position="142"/>
    </location>
</feature>
<keyword evidence="1" id="KW-0677">Repeat</keyword>
<dbReference type="AlphaFoldDB" id="A0A2M6WE03"/>
<dbReference type="PROSITE" id="PS50005">
    <property type="entry name" value="TPR"/>
    <property type="match status" value="5"/>
</dbReference>
<dbReference type="InterPro" id="IPR019734">
    <property type="entry name" value="TPR_rpt"/>
</dbReference>
<feature type="repeat" description="TPR" evidence="3">
    <location>
        <begin position="144"/>
        <end position="177"/>
    </location>
</feature>
<evidence type="ECO:0000256" key="1">
    <source>
        <dbReference type="ARBA" id="ARBA00022737"/>
    </source>
</evidence>
<feature type="repeat" description="TPR" evidence="3">
    <location>
        <begin position="75"/>
        <end position="108"/>
    </location>
</feature>
<dbReference type="InterPro" id="IPR051012">
    <property type="entry name" value="CellSynth/LPSAsmb/PSIAsmb"/>
</dbReference>
<dbReference type="SMART" id="SM00028">
    <property type="entry name" value="TPR"/>
    <property type="match status" value="6"/>
</dbReference>
<dbReference type="EMBL" id="PFBJ01000017">
    <property type="protein sequence ID" value="PIT90974.1"/>
    <property type="molecule type" value="Genomic_DNA"/>
</dbReference>
<evidence type="ECO:0000256" key="4">
    <source>
        <dbReference type="SAM" id="Phobius"/>
    </source>
</evidence>
<proteinExistence type="predicted"/>
<evidence type="ECO:0000256" key="3">
    <source>
        <dbReference type="PROSITE-ProRule" id="PRU00339"/>
    </source>
</evidence>
<evidence type="ECO:0000313" key="5">
    <source>
        <dbReference type="EMBL" id="PIT90974.1"/>
    </source>
</evidence>
<gene>
    <name evidence="5" type="ORF">COU17_02895</name>
</gene>
<keyword evidence="4" id="KW-1133">Transmembrane helix</keyword>
<comment type="caution">
    <text evidence="5">The sequence shown here is derived from an EMBL/GenBank/DDBJ whole genome shotgun (WGS) entry which is preliminary data.</text>
</comment>